<evidence type="ECO:0000256" key="5">
    <source>
        <dbReference type="ARBA" id="ARBA00023065"/>
    </source>
</evidence>
<evidence type="ECO:0000256" key="6">
    <source>
        <dbReference type="ARBA" id="ARBA00023136"/>
    </source>
</evidence>
<dbReference type="PRINTS" id="PR00762">
    <property type="entry name" value="CLCHANNEL"/>
</dbReference>
<keyword evidence="3 10" id="KW-0812">Transmembrane</keyword>
<reference evidence="11" key="1">
    <citation type="submission" date="2013-08" db="EMBL/GenBank/DDBJ databases">
        <authorList>
            <person name="Mendez C."/>
            <person name="Richter M."/>
            <person name="Ferrer M."/>
            <person name="Sanchez J."/>
        </authorList>
    </citation>
    <scope>NUCLEOTIDE SEQUENCE</scope>
</reference>
<dbReference type="PANTHER" id="PTHR43427:SF6">
    <property type="entry name" value="CHLORIDE CHANNEL PROTEIN CLC-E"/>
    <property type="match status" value="1"/>
</dbReference>
<dbReference type="InterPro" id="IPR001807">
    <property type="entry name" value="ClC"/>
</dbReference>
<sequence length="212" mass="22121">MKGKINAAYVGKWVFIGSLVGVIAGVGAIILYNLINVFGILILTRITGITLPRTYGPTTYVLSLTLFQRLLIPISTVLGGLLSGFIVYRFAPEAEGHGTDAAIDAFHNKGGRIRRRIPVVKTVASAITIGSGGSAGREGPTAQIAAGFGSFVADAFGMDDHDRRIAMAAGIGAGIGSIFLAPLGGAILSTEILYRKDFEVEALIPSIIASFV</sequence>
<evidence type="ECO:0000256" key="10">
    <source>
        <dbReference type="SAM" id="Phobius"/>
    </source>
</evidence>
<feature type="non-terminal residue" evidence="11">
    <location>
        <position position="212"/>
    </location>
</feature>
<dbReference type="InterPro" id="IPR050368">
    <property type="entry name" value="ClC-type_chloride_channel"/>
</dbReference>
<dbReference type="InterPro" id="IPR014743">
    <property type="entry name" value="Cl-channel_core"/>
</dbReference>
<evidence type="ECO:0000256" key="2">
    <source>
        <dbReference type="ARBA" id="ARBA00022448"/>
    </source>
</evidence>
<dbReference type="GO" id="GO:0034707">
    <property type="term" value="C:chloride channel complex"/>
    <property type="evidence" value="ECO:0007669"/>
    <property type="project" value="UniProtKB-KW"/>
</dbReference>
<keyword evidence="7" id="KW-0869">Chloride channel</keyword>
<dbReference type="EMBL" id="AUZZ01006636">
    <property type="protein sequence ID" value="EQD45714.1"/>
    <property type="molecule type" value="Genomic_DNA"/>
</dbReference>
<proteinExistence type="predicted"/>
<gene>
    <name evidence="11" type="ORF">B2A_09183</name>
</gene>
<feature type="transmembrane region" description="Helical" evidence="10">
    <location>
        <begin position="13"/>
        <end position="43"/>
    </location>
</feature>
<keyword evidence="4 10" id="KW-1133">Transmembrane helix</keyword>
<evidence type="ECO:0000256" key="9">
    <source>
        <dbReference type="ARBA" id="ARBA00023303"/>
    </source>
</evidence>
<organism evidence="11">
    <name type="scientific">mine drainage metagenome</name>
    <dbReference type="NCBI Taxonomy" id="410659"/>
    <lineage>
        <taxon>unclassified sequences</taxon>
        <taxon>metagenomes</taxon>
        <taxon>ecological metagenomes</taxon>
    </lineage>
</organism>
<evidence type="ECO:0000256" key="7">
    <source>
        <dbReference type="ARBA" id="ARBA00023173"/>
    </source>
</evidence>
<comment type="subcellular location">
    <subcellularLocation>
        <location evidence="1">Membrane</location>
        <topology evidence="1">Multi-pass membrane protein</topology>
    </subcellularLocation>
</comment>
<dbReference type="AlphaFoldDB" id="T1AYI8"/>
<reference evidence="11" key="2">
    <citation type="journal article" date="2014" name="ISME J.">
        <title>Microbial stratification in low pH oxic and suboxic macroscopic growths along an acid mine drainage.</title>
        <authorList>
            <person name="Mendez-Garcia C."/>
            <person name="Mesa V."/>
            <person name="Sprenger R.R."/>
            <person name="Richter M."/>
            <person name="Diez M.S."/>
            <person name="Solano J."/>
            <person name="Bargiela R."/>
            <person name="Golyshina O.V."/>
            <person name="Manteca A."/>
            <person name="Ramos J.L."/>
            <person name="Gallego J.R."/>
            <person name="Llorente I."/>
            <person name="Martins Dos Santos V.A."/>
            <person name="Jensen O.N."/>
            <person name="Pelaez A.I."/>
            <person name="Sanchez J."/>
            <person name="Ferrer M."/>
        </authorList>
    </citation>
    <scope>NUCLEOTIDE SEQUENCE</scope>
</reference>
<dbReference type="GO" id="GO:0005254">
    <property type="term" value="F:chloride channel activity"/>
    <property type="evidence" value="ECO:0007669"/>
    <property type="project" value="UniProtKB-KW"/>
</dbReference>
<feature type="transmembrane region" description="Helical" evidence="10">
    <location>
        <begin position="165"/>
        <end position="188"/>
    </location>
</feature>
<dbReference type="PANTHER" id="PTHR43427">
    <property type="entry name" value="CHLORIDE CHANNEL PROTEIN CLC-E"/>
    <property type="match status" value="1"/>
</dbReference>
<evidence type="ECO:0000256" key="4">
    <source>
        <dbReference type="ARBA" id="ARBA00022989"/>
    </source>
</evidence>
<keyword evidence="9" id="KW-0407">Ion channel</keyword>
<comment type="caution">
    <text evidence="11">The sequence shown here is derived from an EMBL/GenBank/DDBJ whole genome shotgun (WGS) entry which is preliminary data.</text>
</comment>
<accession>T1AYI8</accession>
<evidence type="ECO:0000256" key="1">
    <source>
        <dbReference type="ARBA" id="ARBA00004141"/>
    </source>
</evidence>
<dbReference type="CDD" id="cd00400">
    <property type="entry name" value="Voltage_gated_ClC"/>
    <property type="match status" value="1"/>
</dbReference>
<keyword evidence="2" id="KW-0813">Transport</keyword>
<protein>
    <submittedName>
        <fullName evidence="11">Chloride channel, voltage gated</fullName>
    </submittedName>
</protein>
<dbReference type="Gene3D" id="1.10.3080.10">
    <property type="entry name" value="Clc chloride channel"/>
    <property type="match status" value="1"/>
</dbReference>
<evidence type="ECO:0000313" key="11">
    <source>
        <dbReference type="EMBL" id="EQD45714.1"/>
    </source>
</evidence>
<evidence type="ECO:0000256" key="8">
    <source>
        <dbReference type="ARBA" id="ARBA00023214"/>
    </source>
</evidence>
<evidence type="ECO:0000256" key="3">
    <source>
        <dbReference type="ARBA" id="ARBA00022692"/>
    </source>
</evidence>
<keyword evidence="8" id="KW-0868">Chloride</keyword>
<keyword evidence="6 10" id="KW-0472">Membrane</keyword>
<feature type="transmembrane region" description="Helical" evidence="10">
    <location>
        <begin position="70"/>
        <end position="91"/>
    </location>
</feature>
<keyword evidence="5" id="KW-0406">Ion transport</keyword>
<name>T1AYI8_9ZZZZ</name>
<dbReference type="SUPFAM" id="SSF81340">
    <property type="entry name" value="Clc chloride channel"/>
    <property type="match status" value="1"/>
</dbReference>
<dbReference type="Pfam" id="PF00654">
    <property type="entry name" value="Voltage_CLC"/>
    <property type="match status" value="1"/>
</dbReference>